<evidence type="ECO:0000313" key="2">
    <source>
        <dbReference type="Proteomes" id="UP000034705"/>
    </source>
</evidence>
<organism evidence="1 2">
    <name type="scientific">Candidatus Uhrbacteria bacterium GW2011_GWF2_46_218</name>
    <dbReference type="NCBI Taxonomy" id="1619001"/>
    <lineage>
        <taxon>Bacteria</taxon>
        <taxon>Candidatus Uhriibacteriota</taxon>
    </lineage>
</organism>
<evidence type="ECO:0000313" key="1">
    <source>
        <dbReference type="EMBL" id="KKU34149.1"/>
    </source>
</evidence>
<sequence>MSQHWNVLHQKTLSHQGDSVDDVLRKLERTDPALARQLRGLNWSTIRKEVAKRAIARAAAKINNCRIKDSHDNSTSYQTASGAPPNGTCVGVLQSGDVQLGVALDGTTLLLFWNGYAMERGSHKLEQMTKVLEDAYRIEAYKAMLQLIGGTPTEQTTSNGLVILSTNLREEV</sequence>
<protein>
    <submittedName>
        <fullName evidence="1">Uncharacterized protein</fullName>
    </submittedName>
</protein>
<dbReference type="AlphaFoldDB" id="A0A0G1PMY4"/>
<gene>
    <name evidence="1" type="ORF">UX45_C0003G0040</name>
</gene>
<accession>A0A0G1PMY4</accession>
<name>A0A0G1PMY4_9BACT</name>
<comment type="caution">
    <text evidence="1">The sequence shown here is derived from an EMBL/GenBank/DDBJ whole genome shotgun (WGS) entry which is preliminary data.</text>
</comment>
<reference evidence="1 2" key="1">
    <citation type="journal article" date="2015" name="Nature">
        <title>rRNA introns, odd ribosomes, and small enigmatic genomes across a large radiation of phyla.</title>
        <authorList>
            <person name="Brown C.T."/>
            <person name="Hug L.A."/>
            <person name="Thomas B.C."/>
            <person name="Sharon I."/>
            <person name="Castelle C.J."/>
            <person name="Singh A."/>
            <person name="Wilkins M.J."/>
            <person name="Williams K.H."/>
            <person name="Banfield J.F."/>
        </authorList>
    </citation>
    <scope>NUCLEOTIDE SEQUENCE [LARGE SCALE GENOMIC DNA]</scope>
</reference>
<dbReference type="EMBL" id="LCMG01000003">
    <property type="protein sequence ID" value="KKU34149.1"/>
    <property type="molecule type" value="Genomic_DNA"/>
</dbReference>
<dbReference type="Proteomes" id="UP000034705">
    <property type="component" value="Unassembled WGS sequence"/>
</dbReference>
<proteinExistence type="predicted"/>